<comment type="caution">
    <text evidence="1">The sequence shown here is derived from an EMBL/GenBank/DDBJ whole genome shotgun (WGS) entry which is preliminary data.</text>
</comment>
<reference evidence="1 2" key="1">
    <citation type="submission" date="2018-06" db="EMBL/GenBank/DDBJ databases">
        <title>Spirosoma sp. HMF3257 Genome sequencing and assembly.</title>
        <authorList>
            <person name="Kang H."/>
            <person name="Cha I."/>
            <person name="Kim H."/>
            <person name="Kang J."/>
            <person name="Joh K."/>
        </authorList>
    </citation>
    <scope>NUCLEOTIDE SEQUENCE [LARGE SCALE GENOMIC DNA]</scope>
    <source>
        <strain evidence="1 2">HMF3257</strain>
    </source>
</reference>
<dbReference type="EMBL" id="QLII01000004">
    <property type="protein sequence ID" value="RAI72925.1"/>
    <property type="molecule type" value="Genomic_DNA"/>
</dbReference>
<organism evidence="1 2">
    <name type="scientific">Spirosoma telluris</name>
    <dbReference type="NCBI Taxonomy" id="2183553"/>
    <lineage>
        <taxon>Bacteria</taxon>
        <taxon>Pseudomonadati</taxon>
        <taxon>Bacteroidota</taxon>
        <taxon>Cytophagia</taxon>
        <taxon>Cytophagales</taxon>
        <taxon>Cytophagaceae</taxon>
        <taxon>Spirosoma</taxon>
    </lineage>
</organism>
<name>A0A327NDB6_9BACT</name>
<evidence type="ECO:0000313" key="1">
    <source>
        <dbReference type="EMBL" id="RAI72925.1"/>
    </source>
</evidence>
<sequence>MKTYALSEEDIIILNNYMLDIITLIRVKESNNKITLIMFYDTDAFLAFCCYKPEVNKLYFMPSIDTVFYNAWKNDWLDIILENVTMFVFLNNITLLVFVETFFIDSEESNYCYFSICVDDKDFGFAYFECKSGDTIDSIISPCSRYSFILLQEYIESKHKKCIYNKNLLKGKYTDINHFALTVVSKQHIFFNKPGLISYFYKEYSFTTFLFTLYKFNDEL</sequence>
<evidence type="ECO:0000313" key="2">
    <source>
        <dbReference type="Proteomes" id="UP000249016"/>
    </source>
</evidence>
<keyword evidence="2" id="KW-1185">Reference proteome</keyword>
<gene>
    <name evidence="1" type="ORF">HMF3257_39170</name>
</gene>
<protein>
    <submittedName>
        <fullName evidence="1">Uncharacterized protein</fullName>
    </submittedName>
</protein>
<dbReference type="AlphaFoldDB" id="A0A327NDB6"/>
<dbReference type="RefSeq" id="WP_111351505.1">
    <property type="nucleotide sequence ID" value="NZ_QLII01000004.1"/>
</dbReference>
<dbReference type="Proteomes" id="UP000249016">
    <property type="component" value="Unassembled WGS sequence"/>
</dbReference>
<accession>A0A327NDB6</accession>
<proteinExistence type="predicted"/>